<dbReference type="Pfam" id="PF00672">
    <property type="entry name" value="HAMP"/>
    <property type="match status" value="1"/>
</dbReference>
<evidence type="ECO:0000256" key="6">
    <source>
        <dbReference type="ARBA" id="ARBA00023012"/>
    </source>
</evidence>
<gene>
    <name evidence="9" type="ORF">NOCA1120126</name>
</gene>
<dbReference type="Gene3D" id="6.10.340.10">
    <property type="match status" value="1"/>
</dbReference>
<evidence type="ECO:0000256" key="5">
    <source>
        <dbReference type="ARBA" id="ARBA00022777"/>
    </source>
</evidence>
<keyword evidence="7" id="KW-0812">Transmembrane</keyword>
<sequence length="397" mass="42749">MRERLALAFVGLTLAILVPAGIVRGLWLAHQVRESELDALGEHATQVAVVFDRRFDAGLPVSSLQLQDLTDTDARLTVRHPNSPDLTATGDRFRAEATGRPLEVTRTVGETTVAAVKSDARVRASARDLLTSLLVILFVAVILAILLGLALARRLSEPFAALARSAAALGRGRFDIELPDSRIPEVVALGAALTTSAQNIEHELQRNREYAQLASHALRTPITALRLELDELLLDRTLDEETRLSLTRCLAGVMRLQDTIAELVETGRGRSLLGRTTITVRELADAVTRRWGGQPPDGCEVRTRVEAGGELAVTPGPFEQVLDSVLADVCAHGAGSVTVRLEAEESHLRLHVTGRPREDAPVERPDAAAAAAITRFLGGTWDGDALAGGLDILLPRH</sequence>
<proteinExistence type="predicted"/>
<dbReference type="InterPro" id="IPR003660">
    <property type="entry name" value="HAMP_dom"/>
</dbReference>
<dbReference type="PROSITE" id="PS50885">
    <property type="entry name" value="HAMP"/>
    <property type="match status" value="1"/>
</dbReference>
<comment type="catalytic activity">
    <reaction evidence="1">
        <text>ATP + protein L-histidine = ADP + protein N-phospho-L-histidine.</text>
        <dbReference type="EC" id="2.7.13.3"/>
    </reaction>
</comment>
<dbReference type="GO" id="GO:0005886">
    <property type="term" value="C:plasma membrane"/>
    <property type="evidence" value="ECO:0007669"/>
    <property type="project" value="TreeGrafter"/>
</dbReference>
<dbReference type="SUPFAM" id="SSF47384">
    <property type="entry name" value="Homodimeric domain of signal transducing histidine kinase"/>
    <property type="match status" value="1"/>
</dbReference>
<evidence type="ECO:0000256" key="1">
    <source>
        <dbReference type="ARBA" id="ARBA00000085"/>
    </source>
</evidence>
<protein>
    <recommendedName>
        <fullName evidence="2">histidine kinase</fullName>
        <ecNumber evidence="2">2.7.13.3</ecNumber>
    </recommendedName>
</protein>
<keyword evidence="6" id="KW-0902">Two-component regulatory system</keyword>
<reference evidence="9" key="1">
    <citation type="submission" date="2015-08" db="EMBL/GenBank/DDBJ databases">
        <authorList>
            <person name="Babu N.S."/>
            <person name="Beckwith C.J."/>
            <person name="Beseler K.G."/>
            <person name="Brison A."/>
            <person name="Carone J.V."/>
            <person name="Caskin T.P."/>
            <person name="Diamond M."/>
            <person name="Durham M.E."/>
            <person name="Foxe J.M."/>
            <person name="Go M."/>
            <person name="Henderson B.A."/>
            <person name="Jones I.B."/>
            <person name="McGettigan J.A."/>
            <person name="Micheletti S.J."/>
            <person name="Nasrallah M.E."/>
            <person name="Ortiz D."/>
            <person name="Piller C.R."/>
            <person name="Privatt S.R."/>
            <person name="Schneider S.L."/>
            <person name="Sharp S."/>
            <person name="Smith T.C."/>
            <person name="Stanton J.D."/>
            <person name="Ullery H.E."/>
            <person name="Wilson R.J."/>
            <person name="Serrano M.G."/>
            <person name="Buck G."/>
            <person name="Lee V."/>
            <person name="Wang Y."/>
            <person name="Carvalho R."/>
            <person name="Voegtly L."/>
            <person name="Shi R."/>
            <person name="Duckworth R."/>
            <person name="Johnson A."/>
            <person name="Loviza R."/>
            <person name="Walstead R."/>
            <person name="Shah Z."/>
            <person name="Kiflezghi M."/>
            <person name="Wade K."/>
            <person name="Ball S.L."/>
            <person name="Bradley K.W."/>
            <person name="Asai D.J."/>
            <person name="Bowman C.A."/>
            <person name="Russell D.A."/>
            <person name="Pope W.H."/>
            <person name="Jacobs-Sera D."/>
            <person name="Hendrix R.W."/>
            <person name="Hatfull G.F."/>
        </authorList>
    </citation>
    <scope>NUCLEOTIDE SEQUENCE</scope>
</reference>
<dbReference type="PANTHER" id="PTHR45436">
    <property type="entry name" value="SENSOR HISTIDINE KINASE YKOH"/>
    <property type="match status" value="1"/>
</dbReference>
<keyword evidence="5 9" id="KW-0418">Kinase</keyword>
<evidence type="ECO:0000259" key="8">
    <source>
        <dbReference type="PROSITE" id="PS50885"/>
    </source>
</evidence>
<evidence type="ECO:0000256" key="7">
    <source>
        <dbReference type="SAM" id="Phobius"/>
    </source>
</evidence>
<name>A0A2P2C3T2_9ZZZZ</name>
<keyword evidence="7" id="KW-0472">Membrane</keyword>
<accession>A0A2P2C3T2</accession>
<feature type="transmembrane region" description="Helical" evidence="7">
    <location>
        <begin position="129"/>
        <end position="152"/>
    </location>
</feature>
<evidence type="ECO:0000256" key="4">
    <source>
        <dbReference type="ARBA" id="ARBA00022679"/>
    </source>
</evidence>
<keyword evidence="7" id="KW-1133">Transmembrane helix</keyword>
<organism evidence="9">
    <name type="scientific">metagenome</name>
    <dbReference type="NCBI Taxonomy" id="256318"/>
    <lineage>
        <taxon>unclassified sequences</taxon>
        <taxon>metagenomes</taxon>
    </lineage>
</organism>
<dbReference type="PANTHER" id="PTHR45436:SF5">
    <property type="entry name" value="SENSOR HISTIDINE KINASE TRCS"/>
    <property type="match status" value="1"/>
</dbReference>
<feature type="domain" description="HAMP" evidence="8">
    <location>
        <begin position="153"/>
        <end position="205"/>
    </location>
</feature>
<dbReference type="SMART" id="SM00388">
    <property type="entry name" value="HisKA"/>
    <property type="match status" value="1"/>
</dbReference>
<dbReference type="InterPro" id="IPR050428">
    <property type="entry name" value="TCS_sensor_his_kinase"/>
</dbReference>
<keyword evidence="3" id="KW-0597">Phosphoprotein</keyword>
<dbReference type="InterPro" id="IPR003661">
    <property type="entry name" value="HisK_dim/P_dom"/>
</dbReference>
<dbReference type="EMBL" id="CZKB01000004">
    <property type="protein sequence ID" value="CUR56663.1"/>
    <property type="molecule type" value="Genomic_DNA"/>
</dbReference>
<dbReference type="InterPro" id="IPR036097">
    <property type="entry name" value="HisK_dim/P_sf"/>
</dbReference>
<evidence type="ECO:0000313" key="9">
    <source>
        <dbReference type="EMBL" id="CUR56663.1"/>
    </source>
</evidence>
<dbReference type="SMART" id="SM00304">
    <property type="entry name" value="HAMP"/>
    <property type="match status" value="1"/>
</dbReference>
<dbReference type="EC" id="2.7.13.3" evidence="2"/>
<dbReference type="AlphaFoldDB" id="A0A2P2C3T2"/>
<evidence type="ECO:0000256" key="3">
    <source>
        <dbReference type="ARBA" id="ARBA00022553"/>
    </source>
</evidence>
<keyword evidence="4" id="KW-0808">Transferase</keyword>
<evidence type="ECO:0000256" key="2">
    <source>
        <dbReference type="ARBA" id="ARBA00012438"/>
    </source>
</evidence>
<dbReference type="GO" id="GO:0000155">
    <property type="term" value="F:phosphorelay sensor kinase activity"/>
    <property type="evidence" value="ECO:0007669"/>
    <property type="project" value="InterPro"/>
</dbReference>